<evidence type="ECO:0000313" key="10">
    <source>
        <dbReference type="Proteomes" id="UP000246018"/>
    </source>
</evidence>
<keyword evidence="10" id="KW-1185">Reference proteome</keyword>
<dbReference type="SMART" id="SM00710">
    <property type="entry name" value="PbH1"/>
    <property type="match status" value="12"/>
</dbReference>
<comment type="caution">
    <text evidence="9">The sequence shown here is derived from an EMBL/GenBank/DDBJ whole genome shotgun (WGS) entry which is preliminary data.</text>
</comment>
<feature type="domain" description="Carbohydrate-binding module family 96" evidence="8">
    <location>
        <begin position="839"/>
        <end position="996"/>
    </location>
</feature>
<evidence type="ECO:0000256" key="4">
    <source>
        <dbReference type="ARBA" id="ARBA00022729"/>
    </source>
</evidence>
<feature type="domain" description="Carbohydrate-binding module family 96" evidence="8">
    <location>
        <begin position="64"/>
        <end position="219"/>
    </location>
</feature>
<evidence type="ECO:0000256" key="3">
    <source>
        <dbReference type="ARBA" id="ARBA00022525"/>
    </source>
</evidence>
<dbReference type="InterPro" id="IPR007742">
    <property type="entry name" value="NosD_dom"/>
</dbReference>
<dbReference type="InterPro" id="IPR006626">
    <property type="entry name" value="PbH1"/>
</dbReference>
<dbReference type="NCBIfam" id="NF033679">
    <property type="entry name" value="DNRLRE_dom"/>
    <property type="match status" value="2"/>
</dbReference>
<dbReference type="InterPro" id="IPR011050">
    <property type="entry name" value="Pectin_lyase_fold/virulence"/>
</dbReference>
<dbReference type="PANTHER" id="PTHR22990">
    <property type="entry name" value="F-BOX ONLY PROTEIN"/>
    <property type="match status" value="1"/>
</dbReference>
<evidence type="ECO:0000256" key="6">
    <source>
        <dbReference type="ARBA" id="ARBA00022786"/>
    </source>
</evidence>
<dbReference type="GO" id="GO:0005576">
    <property type="term" value="C:extracellular region"/>
    <property type="evidence" value="ECO:0007669"/>
    <property type="project" value="UniProtKB-SubCell"/>
</dbReference>
<dbReference type="Proteomes" id="UP000246018">
    <property type="component" value="Unassembled WGS sequence"/>
</dbReference>
<dbReference type="Gene3D" id="2.160.20.10">
    <property type="entry name" value="Single-stranded right-handed beta-helix, Pectin lyase-like"/>
    <property type="match status" value="2"/>
</dbReference>
<accession>A0A2T8F582</accession>
<gene>
    <name evidence="9" type="ORF">DDE18_21110</name>
</gene>
<evidence type="ECO:0000256" key="2">
    <source>
        <dbReference type="ARBA" id="ARBA00004906"/>
    </source>
</evidence>
<name>A0A2T8F582_9ACTN</name>
<dbReference type="InterPro" id="IPR012334">
    <property type="entry name" value="Pectin_lyas_fold"/>
</dbReference>
<organism evidence="9 10">
    <name type="scientific">Nocardioides gansuensis</name>
    <dbReference type="NCBI Taxonomy" id="2138300"/>
    <lineage>
        <taxon>Bacteria</taxon>
        <taxon>Bacillati</taxon>
        <taxon>Actinomycetota</taxon>
        <taxon>Actinomycetes</taxon>
        <taxon>Propionibacteriales</taxon>
        <taxon>Nocardioidaceae</taxon>
        <taxon>Nocardioides</taxon>
    </lineage>
</organism>
<dbReference type="EMBL" id="QDGZ01000012">
    <property type="protein sequence ID" value="PVG80884.1"/>
    <property type="molecule type" value="Genomic_DNA"/>
</dbReference>
<reference evidence="9 10" key="1">
    <citation type="submission" date="2018-04" db="EMBL/GenBank/DDBJ databases">
        <title>Genome of Nocardioides gansuensis WSJ-1.</title>
        <authorList>
            <person name="Wu S."/>
            <person name="Wang G."/>
        </authorList>
    </citation>
    <scope>NUCLEOTIDE SEQUENCE [LARGE SCALE GENOMIC DNA]</scope>
    <source>
        <strain evidence="9 10">WSJ-1</strain>
    </source>
</reference>
<dbReference type="OrthoDB" id="5145222at2"/>
<evidence type="ECO:0000259" key="8">
    <source>
        <dbReference type="Pfam" id="PF24517"/>
    </source>
</evidence>
<keyword evidence="6" id="KW-0833">Ubl conjugation pathway</keyword>
<protein>
    <submittedName>
        <fullName evidence="9">Uncharacterized protein</fullName>
    </submittedName>
</protein>
<dbReference type="AlphaFoldDB" id="A0A2T8F582"/>
<dbReference type="InterPro" id="IPR051550">
    <property type="entry name" value="SCF-Subunits/Alg-Epimerases"/>
</dbReference>
<sequence>MVLWARRARLFLGLGGTMTQEWVRGGHRWMIAVPVASLASSMVVLVSGPSGAITAAVDCGPPRTLVTAADAWIDESSPATNLGNDSILKVRSQGPSGNFRALARFPAADPAPGGCVLQTATLRMYAASPGEDRTLMAVGLSSAWSESEVTWNNQPATDDLASSIASGSEQGYREWKVTAQVAAGAPHGFLIRDAAENDSGEQSFHGREKGENPPELVLRYAPPPDPSQGQLPPVPGEVACGQEIVASTLVTNDLTNCLGDGLVIGAPNITVDLAGHTIDGVGLGVGIRIDGFGEVTVRNGSVTDFDYGVQLNTGTARGLVEQLMLTANQVAAVELLDADGPAGGNTIKSNRLEGNGLGISLVNGTSGATVVGNTVLENAREGVVLHGSAGNVLDGNQFVGGSDRAIELFAASDNVLRGNSISGSGDGGIDVVAGSHRNLLEGNVLTATGDSGLYVSESDGNRLIENTAHGMSDNGITLSTANESVVRGNDVRFNAVGMELSGSSRNVVVGNVAGESLGNGIELAGGSFANTIRGNVVNRGGGDGIVVADDALVADQTEPGVDHANVVEGNTANENQGDGIEAAKGGHVLASNVTIGNGSWGIFAEIGTTGDGANVARGNGKPGQCFGIACIDGPPPPPDTVAPETEITAGPPAETDASTAELTFTGADETAGQEGLRFECALHGGPWDPCTSPTRYANLDVGAHVFAVRAVDAAGNLDPTPATYAWAVVAPPPPPDTTAPDTEITDAPPAETERTTGTFAFAGRDESSSAGDLRFECALDASAWMSCTGPVEYAELGVGAHEFAVRAVDAAGNADPTPATYPWTVVTRPPPMPECGPPITVSANADSWIDRSEPRRNRGSDTSMRVRDTRSADLYRTLVRFDLAADPPTGCEIAAATLRLYAGTWSQHRTLRAVALAGGWSEGTVTWANQPPATDAAAVVTSGPGWLEWAVAEHVQGMYDGANHGFLISDITSSGSGEQRLYSRERWSNQPQLVVTFTPIVE</sequence>
<comment type="pathway">
    <text evidence="2">Protein modification; protein ubiquitination.</text>
</comment>
<keyword evidence="5" id="KW-0677">Repeat</keyword>
<dbReference type="InterPro" id="IPR022441">
    <property type="entry name" value="Para_beta_helix_rpt-2"/>
</dbReference>
<keyword evidence="4" id="KW-0732">Signal</keyword>
<evidence type="ECO:0000256" key="5">
    <source>
        <dbReference type="ARBA" id="ARBA00022737"/>
    </source>
</evidence>
<evidence type="ECO:0000256" key="1">
    <source>
        <dbReference type="ARBA" id="ARBA00004613"/>
    </source>
</evidence>
<keyword evidence="3" id="KW-0964">Secreted</keyword>
<dbReference type="InterPro" id="IPR055372">
    <property type="entry name" value="CBM96"/>
</dbReference>
<feature type="domain" description="Periplasmic copper-binding protein NosD beta helix" evidence="7">
    <location>
        <begin position="450"/>
        <end position="549"/>
    </location>
</feature>
<dbReference type="Pfam" id="PF05048">
    <property type="entry name" value="NosD"/>
    <property type="match status" value="2"/>
</dbReference>
<comment type="subcellular location">
    <subcellularLocation>
        <location evidence="1">Secreted</location>
    </subcellularLocation>
</comment>
<evidence type="ECO:0000259" key="7">
    <source>
        <dbReference type="Pfam" id="PF05048"/>
    </source>
</evidence>
<dbReference type="Pfam" id="PF24517">
    <property type="entry name" value="CBM96"/>
    <property type="match status" value="2"/>
</dbReference>
<proteinExistence type="predicted"/>
<evidence type="ECO:0000313" key="9">
    <source>
        <dbReference type="EMBL" id="PVG80884.1"/>
    </source>
</evidence>
<dbReference type="PANTHER" id="PTHR22990:SF15">
    <property type="entry name" value="F-BOX ONLY PROTEIN 10"/>
    <property type="match status" value="1"/>
</dbReference>
<dbReference type="NCBIfam" id="TIGR03804">
    <property type="entry name" value="para_beta_helix"/>
    <property type="match status" value="3"/>
</dbReference>
<dbReference type="SUPFAM" id="SSF51126">
    <property type="entry name" value="Pectin lyase-like"/>
    <property type="match status" value="1"/>
</dbReference>
<feature type="domain" description="Periplasmic copper-binding protein NosD beta helix" evidence="7">
    <location>
        <begin position="283"/>
        <end position="445"/>
    </location>
</feature>